<dbReference type="EMBL" id="JAODUO010000839">
    <property type="protein sequence ID" value="KAK2173966.1"/>
    <property type="molecule type" value="Genomic_DNA"/>
</dbReference>
<dbReference type="Proteomes" id="UP001209878">
    <property type="component" value="Unassembled WGS sequence"/>
</dbReference>
<organism evidence="9 10">
    <name type="scientific">Ridgeia piscesae</name>
    <name type="common">Tubeworm</name>
    <dbReference type="NCBI Taxonomy" id="27915"/>
    <lineage>
        <taxon>Eukaryota</taxon>
        <taxon>Metazoa</taxon>
        <taxon>Spiralia</taxon>
        <taxon>Lophotrochozoa</taxon>
        <taxon>Annelida</taxon>
        <taxon>Polychaeta</taxon>
        <taxon>Sedentaria</taxon>
        <taxon>Canalipalpata</taxon>
        <taxon>Sabellida</taxon>
        <taxon>Siboglinidae</taxon>
        <taxon>Ridgeia</taxon>
    </lineage>
</organism>
<comment type="caution">
    <text evidence="9">The sequence shown here is derived from an EMBL/GenBank/DDBJ whole genome shotgun (WGS) entry which is preliminary data.</text>
</comment>
<evidence type="ECO:0000256" key="4">
    <source>
        <dbReference type="ARBA" id="ARBA00022989"/>
    </source>
</evidence>
<comment type="subcellular location">
    <subcellularLocation>
        <location evidence="1">Membrane</location>
        <topology evidence="1">Multi-pass membrane protein</topology>
    </subcellularLocation>
</comment>
<evidence type="ECO:0000256" key="6">
    <source>
        <dbReference type="ARBA" id="ARBA00023180"/>
    </source>
</evidence>
<dbReference type="PANTHER" id="PTHR22730">
    <property type="entry name" value="PROMININ PROM PROTEIN"/>
    <property type="match status" value="1"/>
</dbReference>
<dbReference type="AlphaFoldDB" id="A0AAD9NMM8"/>
<evidence type="ECO:0000256" key="1">
    <source>
        <dbReference type="ARBA" id="ARBA00004141"/>
    </source>
</evidence>
<keyword evidence="7" id="KW-0175">Coiled coil</keyword>
<keyword evidence="5 8" id="KW-0472">Membrane</keyword>
<dbReference type="GO" id="GO:0016020">
    <property type="term" value="C:membrane"/>
    <property type="evidence" value="ECO:0007669"/>
    <property type="project" value="UniProtKB-SubCell"/>
</dbReference>
<reference evidence="9" key="1">
    <citation type="journal article" date="2023" name="Mol. Biol. Evol.">
        <title>Third-Generation Sequencing Reveals the Adaptive Role of the Epigenome in Three Deep-Sea Polychaetes.</title>
        <authorList>
            <person name="Perez M."/>
            <person name="Aroh O."/>
            <person name="Sun Y."/>
            <person name="Lan Y."/>
            <person name="Juniper S.K."/>
            <person name="Young C.R."/>
            <person name="Angers B."/>
            <person name="Qian P.Y."/>
        </authorList>
    </citation>
    <scope>NUCLEOTIDE SEQUENCE</scope>
    <source>
        <strain evidence="9">R07B-5</strain>
    </source>
</reference>
<keyword evidence="6" id="KW-0325">Glycoprotein</keyword>
<dbReference type="PANTHER" id="PTHR22730:SF1">
    <property type="entry name" value="PROMININ-LIKE PROTEIN"/>
    <property type="match status" value="1"/>
</dbReference>
<keyword evidence="10" id="KW-1185">Reference proteome</keyword>
<feature type="transmembrane region" description="Helical" evidence="8">
    <location>
        <begin position="227"/>
        <end position="252"/>
    </location>
</feature>
<sequence>MSGSLICLSVFKMSESLICLSSKCLAVKVVDTNMEKLYNDEEALKTKGDDLTTALKDRKDALDGITCSTCSTHFDTSKLEMDADYTALPNILIQKVAVNEVANNDPSLSASAKEGRAELDDIPAKVLRDSKDQRDDVRNLLDDFVQTVSDQTAKIQELQEKKKDLSDAVSPVSSGNKYSWYGGVGLGATLLLIVVLQVVGLGLGLCGYSQDVHPEDRSSSSNIGGNCLMASVAFTFIFFALFMIFLVLLFALGVPAQKLLCDPLMDPEFTAMDTLLDGERGLLHDDDGYFLGDLLLQNKSIKLTFKTVLSDCRDNKPSYDALKLGTKFNLDEMANYADVVLLSATTEMLLRNFSVAVQLDYQGFRDQTQVDNMISSTKTAEKYIHDEGSAMVKMVKEDLMRCKPIWNLWKSIVHGAVCGYGVQTLNGFWFALGWSVFFLFIGMIFSVKTAKYFHRMT</sequence>
<dbReference type="InterPro" id="IPR008795">
    <property type="entry name" value="Prominin"/>
</dbReference>
<feature type="coiled-coil region" evidence="7">
    <location>
        <begin position="141"/>
        <end position="168"/>
    </location>
</feature>
<evidence type="ECO:0000256" key="2">
    <source>
        <dbReference type="ARBA" id="ARBA00006058"/>
    </source>
</evidence>
<protein>
    <submittedName>
        <fullName evidence="9">Uncharacterized protein</fullName>
    </submittedName>
</protein>
<evidence type="ECO:0000256" key="7">
    <source>
        <dbReference type="SAM" id="Coils"/>
    </source>
</evidence>
<proteinExistence type="inferred from homology"/>
<keyword evidence="3 8" id="KW-0812">Transmembrane</keyword>
<feature type="transmembrane region" description="Helical" evidence="8">
    <location>
        <begin position="428"/>
        <end position="447"/>
    </location>
</feature>
<gene>
    <name evidence="9" type="ORF">NP493_840g01020</name>
</gene>
<evidence type="ECO:0000256" key="5">
    <source>
        <dbReference type="ARBA" id="ARBA00023136"/>
    </source>
</evidence>
<feature type="transmembrane region" description="Helical" evidence="8">
    <location>
        <begin position="180"/>
        <end position="206"/>
    </location>
</feature>
<keyword evidence="4 8" id="KW-1133">Transmembrane helix</keyword>
<comment type="similarity">
    <text evidence="2">Belongs to the prominin family.</text>
</comment>
<evidence type="ECO:0000256" key="8">
    <source>
        <dbReference type="SAM" id="Phobius"/>
    </source>
</evidence>
<evidence type="ECO:0000256" key="3">
    <source>
        <dbReference type="ARBA" id="ARBA00022692"/>
    </source>
</evidence>
<evidence type="ECO:0000313" key="9">
    <source>
        <dbReference type="EMBL" id="KAK2173966.1"/>
    </source>
</evidence>
<name>A0AAD9NMM8_RIDPI</name>
<evidence type="ECO:0000313" key="10">
    <source>
        <dbReference type="Proteomes" id="UP001209878"/>
    </source>
</evidence>
<dbReference type="Pfam" id="PF05478">
    <property type="entry name" value="Prominin"/>
    <property type="match status" value="2"/>
</dbReference>
<accession>A0AAD9NMM8</accession>